<evidence type="ECO:0000313" key="3">
    <source>
        <dbReference type="Proteomes" id="UP000249645"/>
    </source>
</evidence>
<accession>A0A2W5F2P6</accession>
<dbReference type="SUPFAM" id="SSF53756">
    <property type="entry name" value="UDP-Glycosyltransferase/glycogen phosphorylase"/>
    <property type="match status" value="1"/>
</dbReference>
<dbReference type="Gene3D" id="3.40.50.2000">
    <property type="entry name" value="Glycogen Phosphorylase B"/>
    <property type="match status" value="2"/>
</dbReference>
<comment type="caution">
    <text evidence="2">The sequence shown here is derived from an EMBL/GenBank/DDBJ whole genome shotgun (WGS) entry which is preliminary data.</text>
</comment>
<keyword evidence="2" id="KW-0808">Transferase</keyword>
<dbReference type="GO" id="GO:0016740">
    <property type="term" value="F:transferase activity"/>
    <property type="evidence" value="ECO:0007669"/>
    <property type="project" value="UniProtKB-KW"/>
</dbReference>
<reference evidence="2 3" key="1">
    <citation type="submission" date="2017-11" db="EMBL/GenBank/DDBJ databases">
        <title>Infants hospitalized years apart are colonized by the same room-sourced microbial strains.</title>
        <authorList>
            <person name="Brooks B."/>
            <person name="Olm M.R."/>
            <person name="Firek B.A."/>
            <person name="Baker R."/>
            <person name="Thomas B.C."/>
            <person name="Morowitz M.J."/>
            <person name="Banfield J.F."/>
        </authorList>
    </citation>
    <scope>NUCLEOTIDE SEQUENCE [LARGE SCALE GENOMIC DNA]</scope>
    <source>
        <strain evidence="2">S2_009_000_R2_76</strain>
    </source>
</reference>
<protein>
    <submittedName>
        <fullName evidence="2">Glycosyltransferase family 1 protein</fullName>
    </submittedName>
</protein>
<proteinExistence type="predicted"/>
<evidence type="ECO:0000313" key="2">
    <source>
        <dbReference type="EMBL" id="PZP50471.1"/>
    </source>
</evidence>
<gene>
    <name evidence="2" type="ORF">DI598_05495</name>
</gene>
<organism evidence="2 3">
    <name type="scientific">Pseudopedobacter saltans</name>
    <dbReference type="NCBI Taxonomy" id="151895"/>
    <lineage>
        <taxon>Bacteria</taxon>
        <taxon>Pseudomonadati</taxon>
        <taxon>Bacteroidota</taxon>
        <taxon>Sphingobacteriia</taxon>
        <taxon>Sphingobacteriales</taxon>
        <taxon>Sphingobacteriaceae</taxon>
        <taxon>Pseudopedobacter</taxon>
    </lineage>
</organism>
<feature type="domain" description="DUF1972" evidence="1">
    <location>
        <begin position="2"/>
        <end position="175"/>
    </location>
</feature>
<dbReference type="EMBL" id="QFOI01000066">
    <property type="protein sequence ID" value="PZP50471.1"/>
    <property type="molecule type" value="Genomic_DNA"/>
</dbReference>
<dbReference type="AlphaFoldDB" id="A0A2W5F2P6"/>
<name>A0A2W5F2P6_9SPHI</name>
<sequence length="364" mass="42356">MKVAIIGTRGIPNNYGGFEQFAEYLSLGLVKRGHEVTVYNSHNHAYQEKTWHGVQIIHKFDPEKKIGTAGQFIYDLGCIWDTRKHNFDIILQLGYTSSTVWGWLLPRKKSIVATNMDGIEWRRSKFSKRVQRFLKYAESLAIKYSDDLISDSKGVQRYLMAQYDAPSIYIPYGAEVFNNPDVKVLDAYNLEPYQYNMLIARLEPENSIDRILDGMVIAESKLPFLVIGNYDKAYGDFLRERYKDHSNIRFLNSIYDINILDNLRYYSRMYFHGHTVGGTNPSLLEAMASSCTICAHKNVFNETILGKDAYYFLDSKDVANYLLMNELDKSFVPNNIQKIETLYTWDNIVNQYEDFFKEILKKKK</sequence>
<dbReference type="Proteomes" id="UP000249645">
    <property type="component" value="Unassembled WGS sequence"/>
</dbReference>
<dbReference type="InterPro" id="IPR015393">
    <property type="entry name" value="DUF1972"/>
</dbReference>
<evidence type="ECO:0000259" key="1">
    <source>
        <dbReference type="Pfam" id="PF09314"/>
    </source>
</evidence>
<dbReference type="Pfam" id="PF09314">
    <property type="entry name" value="DUF1972"/>
    <property type="match status" value="1"/>
</dbReference>